<feature type="domain" description="NolW-like" evidence="4">
    <location>
        <begin position="2"/>
        <end position="36"/>
    </location>
</feature>
<evidence type="ECO:0000256" key="2">
    <source>
        <dbReference type="ARBA" id="ARBA00022729"/>
    </source>
</evidence>
<organism evidence="5 6">
    <name type="scientific">Vibrio variabilis</name>
    <dbReference type="NCBI Taxonomy" id="990271"/>
    <lineage>
        <taxon>Bacteria</taxon>
        <taxon>Pseudomonadati</taxon>
        <taxon>Pseudomonadota</taxon>
        <taxon>Gammaproteobacteria</taxon>
        <taxon>Vibrionales</taxon>
        <taxon>Vibrionaceae</taxon>
        <taxon>Vibrio</taxon>
    </lineage>
</organism>
<evidence type="ECO:0000313" key="5">
    <source>
        <dbReference type="EMBL" id="GAL26379.1"/>
    </source>
</evidence>
<dbReference type="InterPro" id="IPR038591">
    <property type="entry name" value="NolW-like_sf"/>
</dbReference>
<dbReference type="EMBL" id="BBMS01000018">
    <property type="protein sequence ID" value="GAL26379.1"/>
    <property type="molecule type" value="Genomic_DNA"/>
</dbReference>
<evidence type="ECO:0000313" key="6">
    <source>
        <dbReference type="Proteomes" id="UP000029223"/>
    </source>
</evidence>
<proteinExistence type="predicted"/>
<keyword evidence="2" id="KW-0732">Signal</keyword>
<comment type="subcellular location">
    <subcellularLocation>
        <location evidence="1">Membrane</location>
    </subcellularLocation>
</comment>
<dbReference type="PANTHER" id="PTHR30332:SF24">
    <property type="entry name" value="SECRETIN GSPD-RELATED"/>
    <property type="match status" value="1"/>
</dbReference>
<gene>
    <name evidence="5" type="ORF">JCM19239_286</name>
</gene>
<name>A0ABQ0JC91_9VIBR</name>
<comment type="caution">
    <text evidence="5">The sequence shown here is derived from an EMBL/GenBank/DDBJ whole genome shotgun (WGS) entry which is preliminary data.</text>
</comment>
<reference evidence="6" key="2">
    <citation type="submission" date="2014-09" db="EMBL/GenBank/DDBJ databases">
        <authorList>
            <consortium name="NBRP consortium"/>
            <person name="Sawabe T."/>
            <person name="Meirelles P."/>
            <person name="Nakanishi M."/>
            <person name="Sayaka M."/>
            <person name="Hattori M."/>
            <person name="Ohkuma M."/>
        </authorList>
    </citation>
    <scope>NUCLEOTIDE SEQUENCE [LARGE SCALE GENOMIC DNA]</scope>
    <source>
        <strain evidence="6">JCM 19239</strain>
    </source>
</reference>
<accession>A0ABQ0JC91</accession>
<evidence type="ECO:0000256" key="3">
    <source>
        <dbReference type="ARBA" id="ARBA00023136"/>
    </source>
</evidence>
<dbReference type="PANTHER" id="PTHR30332">
    <property type="entry name" value="PROBABLE GENERAL SECRETION PATHWAY PROTEIN D"/>
    <property type="match status" value="1"/>
</dbReference>
<dbReference type="InterPro" id="IPR005644">
    <property type="entry name" value="NolW-like"/>
</dbReference>
<dbReference type="Gene3D" id="3.30.1370.120">
    <property type="match status" value="1"/>
</dbReference>
<protein>
    <submittedName>
        <fullName evidence="5">General secretion pathway protein D</fullName>
    </submittedName>
</protein>
<evidence type="ECO:0000256" key="1">
    <source>
        <dbReference type="ARBA" id="ARBA00004370"/>
    </source>
</evidence>
<keyword evidence="3" id="KW-0472">Membrane</keyword>
<dbReference type="Pfam" id="PF03958">
    <property type="entry name" value="Secretin_N"/>
    <property type="match status" value="1"/>
</dbReference>
<dbReference type="InterPro" id="IPR050810">
    <property type="entry name" value="Bact_Secretion_Sys_Channel"/>
</dbReference>
<sequence>MIAAHPDTNALVLTAPPDIMKALLEVISQLDIRRAQVLIEALIVELADVDGANLGVQWGSLSNGGVVQFSNTGASIGSVMVGMEEAKDQKQQKRVSTQMATRTT</sequence>
<reference evidence="6" key="1">
    <citation type="submission" date="2014-09" db="EMBL/GenBank/DDBJ databases">
        <title>Vibrio variabilis JCM 19239. (C206) whole genome shotgun sequence.</title>
        <authorList>
            <person name="Sawabe T."/>
            <person name="Meirelles P."/>
            <person name="Nakanishi M."/>
            <person name="Sayaka M."/>
            <person name="Hattori M."/>
            <person name="Ohkuma M."/>
        </authorList>
    </citation>
    <scope>NUCLEOTIDE SEQUENCE [LARGE SCALE GENOMIC DNA]</scope>
    <source>
        <strain evidence="6">JCM 19239</strain>
    </source>
</reference>
<dbReference type="Proteomes" id="UP000029223">
    <property type="component" value="Unassembled WGS sequence"/>
</dbReference>
<evidence type="ECO:0000259" key="4">
    <source>
        <dbReference type="Pfam" id="PF03958"/>
    </source>
</evidence>
<keyword evidence="6" id="KW-1185">Reference proteome</keyword>